<dbReference type="InterPro" id="IPR036465">
    <property type="entry name" value="vWFA_dom_sf"/>
</dbReference>
<accession>A0AAW7Y3A8</accession>
<gene>
    <name evidence="1" type="ORF">Q4568_11105</name>
</gene>
<dbReference type="Proteomes" id="UP001170624">
    <property type="component" value="Unassembled WGS sequence"/>
</dbReference>
<sequence>MMKINSQKGAAAIWYVFVMGVMMSFGALGIEGARYITKKARLGDGLEAAAIAVSTADRVNQDFSLNRVKPVAENWVKHYVNDSTKLELDIKRKEDKKIQNYNPLSPYEVAYYRYDVTAKTEHKSWFNFNSWASFDPSVIVANTGTSGRIKGGHEPVDLVFVADFSGSMTNNSNGKNKLDSLQTAIKEVSTAIYKANDQSTFGFIPFTKRIINKRSDGYYCSSPLLSSKNSDFDKIKSNKEFYQLLSIYSFDERYQWYVNHGFNTTRQQAIGEYYVALSKAQEKTNYQRQNQSYRDYREIIGKCIYGHRCNKSVRNKLDEVNNKDHIKNYNGYELDISINNVDLERTAKRSFDVLMKEPIFSTAFKYGEQYDRDEMPLFGSYCAYWDRDGLPSYYTLKRTNFPNESDLKAFNRKVKKMTAGGGTDMYQGLLAAPHEFYAAENKNRYIIVLSDGEENNNTFSQLVGKGLCKTINDKLKENGKYNFKMFVVGIGFNPSGTAYNTCFGKENIIPVYDMGMLTDKILGLITDDIGHNFDRYNKDSNVTPVGRHH</sequence>
<dbReference type="EMBL" id="JAUOPU010000009">
    <property type="protein sequence ID" value="MDO6543083.1"/>
    <property type="molecule type" value="Genomic_DNA"/>
</dbReference>
<name>A0AAW7Y3A8_9GAMM</name>
<protein>
    <submittedName>
        <fullName evidence="1">VWA domain-containing protein</fullName>
    </submittedName>
</protein>
<dbReference type="RefSeq" id="WP_062690743.1">
    <property type="nucleotide sequence ID" value="NZ_JAUOPU010000009.1"/>
</dbReference>
<proteinExistence type="predicted"/>
<evidence type="ECO:0000313" key="1">
    <source>
        <dbReference type="EMBL" id="MDO6543083.1"/>
    </source>
</evidence>
<comment type="caution">
    <text evidence="1">The sequence shown here is derived from an EMBL/GenBank/DDBJ whole genome shotgun (WGS) entry which is preliminary data.</text>
</comment>
<dbReference type="Gene3D" id="3.40.50.410">
    <property type="entry name" value="von Willebrand factor, type A domain"/>
    <property type="match status" value="2"/>
</dbReference>
<evidence type="ECO:0000313" key="2">
    <source>
        <dbReference type="Proteomes" id="UP001170624"/>
    </source>
</evidence>
<reference evidence="1" key="1">
    <citation type="submission" date="2023-07" db="EMBL/GenBank/DDBJ databases">
        <title>Genome content predicts the carbon catabolic preferences of heterotrophic bacteria.</title>
        <authorList>
            <person name="Gralka M."/>
        </authorList>
    </citation>
    <scope>NUCLEOTIDE SEQUENCE</scope>
    <source>
        <strain evidence="1">G2M05</strain>
    </source>
</reference>
<organism evidence="1 2">
    <name type="scientific">Photobacterium sanguinicancri</name>
    <dbReference type="NCBI Taxonomy" id="875932"/>
    <lineage>
        <taxon>Bacteria</taxon>
        <taxon>Pseudomonadati</taxon>
        <taxon>Pseudomonadota</taxon>
        <taxon>Gammaproteobacteria</taxon>
        <taxon>Vibrionales</taxon>
        <taxon>Vibrionaceae</taxon>
        <taxon>Photobacterium</taxon>
    </lineage>
</organism>
<dbReference type="AlphaFoldDB" id="A0AAW7Y3A8"/>
<dbReference type="SUPFAM" id="SSF53300">
    <property type="entry name" value="vWA-like"/>
    <property type="match status" value="1"/>
</dbReference>